<dbReference type="CDD" id="cd00054">
    <property type="entry name" value="EGF_CA"/>
    <property type="match status" value="1"/>
</dbReference>
<dbReference type="InterPro" id="IPR000152">
    <property type="entry name" value="EGF-type_Asp/Asn_hydroxyl_site"/>
</dbReference>
<dbReference type="Gene3D" id="3.90.228.10">
    <property type="match status" value="1"/>
</dbReference>
<keyword evidence="8" id="KW-1133">Transmembrane helix</keyword>
<reference evidence="10" key="1">
    <citation type="journal article" date="2020" name="J. Eukaryot. Microbiol.">
        <title>De novo Sequencing, Assembly and Annotation of the Transcriptome for the Free-Living Testate Amoeba Arcella intermedia.</title>
        <authorList>
            <person name="Ribeiro G.M."/>
            <person name="Porfirio-Sousa A.L."/>
            <person name="Maurer-Alcala X.X."/>
            <person name="Katz L.A."/>
            <person name="Lahr D.J.G."/>
        </authorList>
    </citation>
    <scope>NUCLEOTIDE SEQUENCE</scope>
</reference>
<feature type="compositionally biased region" description="Basic and acidic residues" evidence="7">
    <location>
        <begin position="926"/>
        <end position="936"/>
    </location>
</feature>
<dbReference type="PROSITE" id="PS01186">
    <property type="entry name" value="EGF_2"/>
    <property type="match status" value="1"/>
</dbReference>
<dbReference type="Gene3D" id="2.10.25.10">
    <property type="entry name" value="Laminin"/>
    <property type="match status" value="2"/>
</dbReference>
<evidence type="ECO:0000256" key="8">
    <source>
        <dbReference type="SAM" id="Phobius"/>
    </source>
</evidence>
<evidence type="ECO:0000259" key="9">
    <source>
        <dbReference type="PROSITE" id="PS50026"/>
    </source>
</evidence>
<dbReference type="InterPro" id="IPR049883">
    <property type="entry name" value="NOTCH1_EGF-like"/>
</dbReference>
<dbReference type="Gene3D" id="2.10.10.10">
    <property type="entry name" value="Fibronectin, type II, collagen-binding"/>
    <property type="match status" value="1"/>
</dbReference>
<name>A0A6B2KWY0_9EUKA</name>
<dbReference type="InterPro" id="IPR009030">
    <property type="entry name" value="Growth_fac_rcpt_cys_sf"/>
</dbReference>
<dbReference type="InterPro" id="IPR013806">
    <property type="entry name" value="Kringle-like"/>
</dbReference>
<keyword evidence="2" id="KW-0732">Signal</keyword>
<comment type="caution">
    <text evidence="6">Lacks conserved residue(s) required for the propagation of feature annotation.</text>
</comment>
<evidence type="ECO:0000256" key="1">
    <source>
        <dbReference type="ARBA" id="ARBA00022536"/>
    </source>
</evidence>
<dbReference type="PANTHER" id="PTHR24034:SF209">
    <property type="entry name" value="EGF-LIKE DOMAIN-CONTAINING PROTEIN"/>
    <property type="match status" value="1"/>
</dbReference>
<sequence length="957" mass="107739">MIDGVCIDVNECLQGFCSSSLCNNTEGSYYCYCEPGYELADDLTCQDINECTTNTHDCSELCENTIGGYLCRCKSGSYLDTDGKTCINQIPSLSFQSTSVISYDNFCNVSYPLLEKNRHILRQGCAAKNGTKYYTCIFPFYFRNVKYEKCTTAGISRTDPLIPWCAISVDENLHVLDRGNCECSKTRANLVFEQPTFFVYGSSEPDLAVDGDTSDNINTAMFMNYDNWYSAFSNNILPDRIVFWGCPSCYKSVTHFTLHVSLTPDLSDFNWETTVALNSSFRTHEVIVPHTTEGLPQFLYVWSDYNVYLAEIQAFGDYVPKVLNQIDCSLLLSRNSFLIPSDVNVTTNDTAPQEQVYLLHKNTVSLMANFVNKFSFEITVNATDDFSFFIMAPGNSTNHTLADWTNKFIEISLQPQHSRVSIKGHNLDSSAITDIISNSSEFTFSDEKEHTCIITYVIDNVASPRDSSSLLYSSGKLEVYMNGKLPLISASVILHKALSTHEAFTGFYVHSSDSKKRSVESTGGLSLTWWKLGTEKFSDSTNVINGPADNSTSTIIGVVLGVVIFLIILVLLFLFLRKKNNSIERLPSEMLRHYRQFSRNARPWNIKGEVDSAHAYMKKLRVGTSGYARVNALWTKMGGQGIEIAEAYAVHNPEQLHSFATKHSSMTHNVRTNPSLFISDNWKDNKDKAGTRKWTKETYDKLVSQFEWNQSLLVPIVPALHGTNEDVAENIIKSGFVALARLDSGYYGKGIYFTTSAEYGLPYYATKVSPTVIISMVISGNAFPVIEHPKSKHNRLGAAMPPGYHSHYVLTRKDGLPCHKIFSGEGDEQYFDEIVIEQENSILPYYFLKISTNNLSGLAIKLQKEQERLRIEENERMEEKKRRKGLREGGNNTNPQTGRIENKEDTSSSEEPQATRIKKQSSSSSSEDKPKLERIKKSSTSSSDDYQEMQKLRTVEL</sequence>
<keyword evidence="8" id="KW-0812">Transmembrane</keyword>
<dbReference type="EMBL" id="GIBP01000325">
    <property type="protein sequence ID" value="NDV29294.1"/>
    <property type="molecule type" value="Transcribed_RNA"/>
</dbReference>
<feature type="disulfide bond" evidence="6">
    <location>
        <begin position="12"/>
        <end position="22"/>
    </location>
</feature>
<evidence type="ECO:0000256" key="5">
    <source>
        <dbReference type="ARBA" id="ARBA00023180"/>
    </source>
</evidence>
<dbReference type="AlphaFoldDB" id="A0A6B2KWY0"/>
<keyword evidence="3" id="KW-0677">Repeat</keyword>
<dbReference type="PANTHER" id="PTHR24034">
    <property type="entry name" value="EGF-LIKE DOMAIN-CONTAINING PROTEIN"/>
    <property type="match status" value="1"/>
</dbReference>
<dbReference type="SMART" id="SM00179">
    <property type="entry name" value="EGF_CA"/>
    <property type="match status" value="2"/>
</dbReference>
<dbReference type="GO" id="GO:0005509">
    <property type="term" value="F:calcium ion binding"/>
    <property type="evidence" value="ECO:0007669"/>
    <property type="project" value="InterPro"/>
</dbReference>
<proteinExistence type="predicted"/>
<keyword evidence="8" id="KW-0472">Membrane</keyword>
<dbReference type="Pfam" id="PF00040">
    <property type="entry name" value="fn2"/>
    <property type="match status" value="1"/>
</dbReference>
<accession>A0A6B2KWY0</accession>
<organism evidence="10">
    <name type="scientific">Arcella intermedia</name>
    <dbReference type="NCBI Taxonomy" id="1963864"/>
    <lineage>
        <taxon>Eukaryota</taxon>
        <taxon>Amoebozoa</taxon>
        <taxon>Tubulinea</taxon>
        <taxon>Elardia</taxon>
        <taxon>Arcellinida</taxon>
        <taxon>Sphaerothecina</taxon>
        <taxon>Arcellidae</taxon>
        <taxon>Arcella</taxon>
    </lineage>
</organism>
<dbReference type="Pfam" id="PF07645">
    <property type="entry name" value="EGF_CA"/>
    <property type="match status" value="2"/>
</dbReference>
<dbReference type="InterPro" id="IPR001881">
    <property type="entry name" value="EGF-like_Ca-bd_dom"/>
</dbReference>
<evidence type="ECO:0000256" key="4">
    <source>
        <dbReference type="ARBA" id="ARBA00023157"/>
    </source>
</evidence>
<dbReference type="PROSITE" id="PS00010">
    <property type="entry name" value="ASX_HYDROXYL"/>
    <property type="match status" value="1"/>
</dbReference>
<dbReference type="PROSITE" id="PS50026">
    <property type="entry name" value="EGF_3"/>
    <property type="match status" value="1"/>
</dbReference>
<dbReference type="InterPro" id="IPR000742">
    <property type="entry name" value="EGF"/>
</dbReference>
<dbReference type="SUPFAM" id="SSF57440">
    <property type="entry name" value="Kringle-like"/>
    <property type="match status" value="1"/>
</dbReference>
<dbReference type="PROSITE" id="PS01187">
    <property type="entry name" value="EGF_CA"/>
    <property type="match status" value="1"/>
</dbReference>
<dbReference type="FunFam" id="2.10.25.10:FF:000005">
    <property type="entry name" value="Fibrillin 2"/>
    <property type="match status" value="1"/>
</dbReference>
<evidence type="ECO:0000256" key="7">
    <source>
        <dbReference type="SAM" id="MobiDB-lite"/>
    </source>
</evidence>
<dbReference type="SUPFAM" id="SSF57184">
    <property type="entry name" value="Growth factor receptor domain"/>
    <property type="match status" value="1"/>
</dbReference>
<dbReference type="InterPro" id="IPR050751">
    <property type="entry name" value="ECM_structural_protein"/>
</dbReference>
<dbReference type="SUPFAM" id="SSF56399">
    <property type="entry name" value="ADP-ribosylation"/>
    <property type="match status" value="1"/>
</dbReference>
<dbReference type="InterPro" id="IPR000562">
    <property type="entry name" value="FN_type2_dom"/>
</dbReference>
<keyword evidence="4 6" id="KW-1015">Disulfide bond</keyword>
<feature type="domain" description="EGF-like" evidence="9">
    <location>
        <begin position="8"/>
        <end position="46"/>
    </location>
</feature>
<evidence type="ECO:0000256" key="3">
    <source>
        <dbReference type="ARBA" id="ARBA00022737"/>
    </source>
</evidence>
<keyword evidence="1 6" id="KW-0245">EGF-like domain</keyword>
<feature type="compositionally biased region" description="Basic and acidic residues" evidence="7">
    <location>
        <begin position="948"/>
        <end position="957"/>
    </location>
</feature>
<dbReference type="SMART" id="SM00181">
    <property type="entry name" value="EGF"/>
    <property type="match status" value="2"/>
</dbReference>
<evidence type="ECO:0000256" key="2">
    <source>
        <dbReference type="ARBA" id="ARBA00022729"/>
    </source>
</evidence>
<feature type="region of interest" description="Disordered" evidence="7">
    <location>
        <begin position="873"/>
        <end position="957"/>
    </location>
</feature>
<keyword evidence="5" id="KW-0325">Glycoprotein</keyword>
<evidence type="ECO:0000256" key="6">
    <source>
        <dbReference type="PROSITE-ProRule" id="PRU00076"/>
    </source>
</evidence>
<evidence type="ECO:0000313" key="10">
    <source>
        <dbReference type="EMBL" id="NDV29294.1"/>
    </source>
</evidence>
<protein>
    <recommendedName>
        <fullName evidence="9">EGF-like domain-containing protein</fullName>
    </recommendedName>
</protein>
<dbReference type="InterPro" id="IPR036943">
    <property type="entry name" value="FN_type2_sf"/>
</dbReference>
<feature type="transmembrane region" description="Helical" evidence="8">
    <location>
        <begin position="555"/>
        <end position="576"/>
    </location>
</feature>
<dbReference type="InterPro" id="IPR018097">
    <property type="entry name" value="EGF_Ca-bd_CS"/>
</dbReference>